<dbReference type="Gene3D" id="2.40.50.230">
    <property type="entry name" value="Gp5 N-terminal domain"/>
    <property type="match status" value="1"/>
</dbReference>
<keyword evidence="2" id="KW-1185">Reference proteome</keyword>
<dbReference type="Proteomes" id="UP000307537">
    <property type="component" value="Unassembled WGS sequence"/>
</dbReference>
<dbReference type="RefSeq" id="WP_167815455.1">
    <property type="nucleotide sequence ID" value="NZ_PNCO02000002.1"/>
</dbReference>
<evidence type="ECO:0000313" key="2">
    <source>
        <dbReference type="Proteomes" id="UP000307537"/>
    </source>
</evidence>
<accession>A0A8T6YYD1</accession>
<dbReference type="EMBL" id="PNCO02000002">
    <property type="protein sequence ID" value="NKC21040.1"/>
    <property type="molecule type" value="Genomic_DNA"/>
</dbReference>
<sequence>MGTAKGGDYTCIRSKQVYKQGSANDPKQVAHHSESVCVPRGEPIRITPQSIVPKPMVFTATVRSLSGSKTNPHLDTQGQYATQVHFDSQVTESVKRLTQYACRGQKQPTGLHFPLLPDSNVLIGCMNNDPDQSYILGFALNDTNHPLLPAPITPKTCSALAAKTY</sequence>
<organism evidence="1 2">
    <name type="scientific">Pseudoalteromonas galatheae</name>
    <dbReference type="NCBI Taxonomy" id="579562"/>
    <lineage>
        <taxon>Bacteria</taxon>
        <taxon>Pseudomonadati</taxon>
        <taxon>Pseudomonadota</taxon>
        <taxon>Gammaproteobacteria</taxon>
        <taxon>Alteromonadales</taxon>
        <taxon>Pseudoalteromonadaceae</taxon>
        <taxon>Pseudoalteromonas</taxon>
    </lineage>
</organism>
<reference evidence="1" key="1">
    <citation type="submission" date="2019-10" db="EMBL/GenBank/DDBJ databases">
        <authorList>
            <person name="Paulsen S."/>
        </authorList>
    </citation>
    <scope>NUCLEOTIDE SEQUENCE</scope>
    <source>
        <strain evidence="1">S4498</strain>
    </source>
</reference>
<gene>
    <name evidence="1" type="ORF">CWC29_019860</name>
</gene>
<proteinExistence type="predicted"/>
<name>A0A8T6YYD1_9GAMM</name>
<dbReference type="InterPro" id="IPR037026">
    <property type="entry name" value="Vgr_OB-fold_dom_sf"/>
</dbReference>
<evidence type="ECO:0000313" key="1">
    <source>
        <dbReference type="EMBL" id="NKC21040.1"/>
    </source>
</evidence>
<dbReference type="AlphaFoldDB" id="A0A8T6YYD1"/>
<comment type="caution">
    <text evidence="1">The sequence shown here is derived from an EMBL/GenBank/DDBJ whole genome shotgun (WGS) entry which is preliminary data.</text>
</comment>
<protein>
    <submittedName>
        <fullName evidence="1">Uncharacterized protein</fullName>
    </submittedName>
</protein>
<dbReference type="SUPFAM" id="SSF69255">
    <property type="entry name" value="gp5 N-terminal domain-like"/>
    <property type="match status" value="1"/>
</dbReference>